<evidence type="ECO:0000256" key="2">
    <source>
        <dbReference type="ARBA" id="ARBA00022598"/>
    </source>
</evidence>
<dbReference type="PANTHER" id="PTHR23132:SF23">
    <property type="entry name" value="D-ALANINE--D-ALANINE LIGASE B"/>
    <property type="match status" value="1"/>
</dbReference>
<comment type="caution">
    <text evidence="5">The sequence shown here is derived from an EMBL/GenBank/DDBJ whole genome shotgun (WGS) entry which is preliminary data.</text>
</comment>
<dbReference type="InterPro" id="IPR011095">
    <property type="entry name" value="Dala_Dala_lig_C"/>
</dbReference>
<dbReference type="PANTHER" id="PTHR23132">
    <property type="entry name" value="D-ALANINE--D-ALANINE LIGASE"/>
    <property type="match status" value="1"/>
</dbReference>
<dbReference type="SUPFAM" id="SSF53335">
    <property type="entry name" value="S-adenosyl-L-methionine-dependent methyltransferases"/>
    <property type="match status" value="1"/>
</dbReference>
<keyword evidence="3" id="KW-0067">ATP-binding</keyword>
<organism evidence="5 6">
    <name type="scientific">Ophiocordyceps australis</name>
    <dbReference type="NCBI Taxonomy" id="1399860"/>
    <lineage>
        <taxon>Eukaryota</taxon>
        <taxon>Fungi</taxon>
        <taxon>Dikarya</taxon>
        <taxon>Ascomycota</taxon>
        <taxon>Pezizomycotina</taxon>
        <taxon>Sordariomycetes</taxon>
        <taxon>Hypocreomycetidae</taxon>
        <taxon>Hypocreales</taxon>
        <taxon>Ophiocordycipitaceae</taxon>
        <taxon>Ophiocordyceps</taxon>
    </lineage>
</organism>
<gene>
    <name evidence="5" type="ORF">CDD81_1878</name>
</gene>
<dbReference type="InterPro" id="IPR011761">
    <property type="entry name" value="ATP-grasp"/>
</dbReference>
<reference evidence="5 6" key="1">
    <citation type="submission" date="2017-06" db="EMBL/GenBank/DDBJ databases">
        <title>Ant-infecting Ophiocordyceps genomes reveal a high diversity of potential behavioral manipulation genes and a possible major role for enterotoxins.</title>
        <authorList>
            <person name="De Bekker C."/>
            <person name="Evans H.C."/>
            <person name="Brachmann A."/>
            <person name="Hughes D.P."/>
        </authorList>
    </citation>
    <scope>NUCLEOTIDE SEQUENCE [LARGE SCALE GENOMIC DNA]</scope>
    <source>
        <strain evidence="5 6">Map64</strain>
    </source>
</reference>
<keyword evidence="2" id="KW-0436">Ligase</keyword>
<dbReference type="GO" id="GO:0008716">
    <property type="term" value="F:D-alanine-D-alanine ligase activity"/>
    <property type="evidence" value="ECO:0007669"/>
    <property type="project" value="InterPro"/>
</dbReference>
<comment type="similarity">
    <text evidence="1">Belongs to the D-alanine--D-alanine ligase family.</text>
</comment>
<dbReference type="Pfam" id="PF13649">
    <property type="entry name" value="Methyltransf_25"/>
    <property type="match status" value="1"/>
</dbReference>
<evidence type="ECO:0000313" key="5">
    <source>
        <dbReference type="EMBL" id="PHH60288.1"/>
    </source>
</evidence>
<keyword evidence="6" id="KW-1185">Reference proteome</keyword>
<dbReference type="GO" id="GO:0046872">
    <property type="term" value="F:metal ion binding"/>
    <property type="evidence" value="ECO:0007669"/>
    <property type="project" value="InterPro"/>
</dbReference>
<dbReference type="Proteomes" id="UP000226192">
    <property type="component" value="Unassembled WGS sequence"/>
</dbReference>
<evidence type="ECO:0000256" key="3">
    <source>
        <dbReference type="PROSITE-ProRule" id="PRU00409"/>
    </source>
</evidence>
<name>A0A2C5XF34_9HYPO</name>
<dbReference type="InterPro" id="IPR041698">
    <property type="entry name" value="Methyltransf_25"/>
</dbReference>
<sequence>MKICLINSSYEGANSPFEAASYDPLPDPSRYIPEGRHEFVSKFVTKANAKAEIDEICKEKYDLFFNYMWGLESDNVAGLDATLYLESKGIPILGQPSSFLSKTKLHLAKAAKLSGLRMPQNTPGKYPKIVKHATTCGSLGLDYDSVCHDEAAVKRRIAHLQQVDDTPLLVSDYITGAECSAMVIETGRDVVALTPLKYVFPPGTPPEQAFLTWHNKFEACEDGTITYALVEGKEKASLQKAAVDAFKALKIKGGAWARVDMRLEDGTNDVYVLEVNSIPVVFYPRGNKLGDDLVVEETFPGAHLAFMDMLLATKMMQLGLHKKQTKHLASVYDKFAPSYDGVWRAAGLRKVQELMVRKFDFGGTVLDLACGTGAVGRVLHEAGIEAEITGIEVSEGMLQSSPDIHQHYKQPIIVGPMEEEIMTAGPHDHVVCFGALHFLQPVMFNAVLAKMFMLARKSVSFDIDDVPPSYIDFLRDNHGQLFINYNHVEEMEQFGVPKAWKLVHKSHEFLFTSPHAGHDIFGYALRFERL</sequence>
<evidence type="ECO:0000256" key="1">
    <source>
        <dbReference type="ARBA" id="ARBA00010871"/>
    </source>
</evidence>
<protein>
    <recommendedName>
        <fullName evidence="4">ATP-grasp domain-containing protein</fullName>
    </recommendedName>
</protein>
<dbReference type="OrthoDB" id="66144at2759"/>
<evidence type="ECO:0000313" key="6">
    <source>
        <dbReference type="Proteomes" id="UP000226192"/>
    </source>
</evidence>
<evidence type="ECO:0000259" key="4">
    <source>
        <dbReference type="PROSITE" id="PS50975"/>
    </source>
</evidence>
<dbReference type="PROSITE" id="PS50975">
    <property type="entry name" value="ATP_GRASP"/>
    <property type="match status" value="1"/>
</dbReference>
<dbReference type="InterPro" id="IPR029063">
    <property type="entry name" value="SAM-dependent_MTases_sf"/>
</dbReference>
<accession>A0A2C5XF34</accession>
<feature type="domain" description="ATP-grasp" evidence="4">
    <location>
        <begin position="97"/>
        <end position="308"/>
    </location>
</feature>
<dbReference type="Pfam" id="PF07478">
    <property type="entry name" value="Dala_Dala_lig_C"/>
    <property type="match status" value="1"/>
</dbReference>
<dbReference type="SUPFAM" id="SSF56059">
    <property type="entry name" value="Glutathione synthetase ATP-binding domain-like"/>
    <property type="match status" value="1"/>
</dbReference>
<dbReference type="AlphaFoldDB" id="A0A2C5XF34"/>
<dbReference type="GO" id="GO:0005524">
    <property type="term" value="F:ATP binding"/>
    <property type="evidence" value="ECO:0007669"/>
    <property type="project" value="UniProtKB-UniRule"/>
</dbReference>
<dbReference type="Gene3D" id="3.40.50.150">
    <property type="entry name" value="Vaccinia Virus protein VP39"/>
    <property type="match status" value="1"/>
</dbReference>
<proteinExistence type="inferred from homology"/>
<dbReference type="CDD" id="cd02440">
    <property type="entry name" value="AdoMet_MTases"/>
    <property type="match status" value="1"/>
</dbReference>
<dbReference type="Gene3D" id="3.30.470.20">
    <property type="entry name" value="ATP-grasp fold, B domain"/>
    <property type="match status" value="1"/>
</dbReference>
<dbReference type="EMBL" id="NJET01000154">
    <property type="protein sequence ID" value="PHH60288.1"/>
    <property type="molecule type" value="Genomic_DNA"/>
</dbReference>
<keyword evidence="3" id="KW-0547">Nucleotide-binding</keyword>